<dbReference type="InterPro" id="IPR006918">
    <property type="entry name" value="COBRA_pln"/>
</dbReference>
<keyword evidence="4" id="KW-0732">Signal</keyword>
<dbReference type="PANTHER" id="PTHR31673:SF57">
    <property type="entry name" value="COBRA-LIKE PROTEIN"/>
    <property type="match status" value="1"/>
</dbReference>
<dbReference type="GO" id="GO:0010215">
    <property type="term" value="P:cellulose microfibril organization"/>
    <property type="evidence" value="ECO:0007669"/>
    <property type="project" value="InterPro"/>
</dbReference>
<keyword evidence="7" id="KW-0472">Membrane</keyword>
<evidence type="ECO:0000256" key="6">
    <source>
        <dbReference type="ARBA" id="ARBA00023288"/>
    </source>
</evidence>
<dbReference type="GO" id="GO:0005886">
    <property type="term" value="C:plasma membrane"/>
    <property type="evidence" value="ECO:0007669"/>
    <property type="project" value="UniProtKB-SubCell"/>
</dbReference>
<evidence type="ECO:0000256" key="1">
    <source>
        <dbReference type="ARBA" id="ARBA00004609"/>
    </source>
</evidence>
<keyword evidence="7" id="KW-1133">Transmembrane helix</keyword>
<dbReference type="AlphaFoldDB" id="A0AAD6Q246"/>
<evidence type="ECO:0000256" key="7">
    <source>
        <dbReference type="SAM" id="Phobius"/>
    </source>
</evidence>
<keyword evidence="3" id="KW-0336">GPI-anchor</keyword>
<evidence type="ECO:0000256" key="5">
    <source>
        <dbReference type="ARBA" id="ARBA00023180"/>
    </source>
</evidence>
<evidence type="ECO:0000313" key="9">
    <source>
        <dbReference type="EMBL" id="KAJ6976344.1"/>
    </source>
</evidence>
<dbReference type="Proteomes" id="UP001164929">
    <property type="component" value="Chromosome 12"/>
</dbReference>
<sequence>MGDKEPTKAAVSSFQLSVGLLWYFPIQQLQCPEFLFAWSRNQAIRAVQTSIVSLQFSSQVMGSEKTQAIFESLPVHPVLVGARIMKILAVSSDTALLYGNKKNNDKLLEAGLNGNVQSEILLGKDMSRFTLEHGWGFPSRIYFDGDECMMPPPDSYPSLPNSAPFSPTASSTPAIFLILILLAFWCSLF</sequence>
<organism evidence="9 10">
    <name type="scientific">Populus alba x Populus x berolinensis</name>
    <dbReference type="NCBI Taxonomy" id="444605"/>
    <lineage>
        <taxon>Eukaryota</taxon>
        <taxon>Viridiplantae</taxon>
        <taxon>Streptophyta</taxon>
        <taxon>Embryophyta</taxon>
        <taxon>Tracheophyta</taxon>
        <taxon>Spermatophyta</taxon>
        <taxon>Magnoliopsida</taxon>
        <taxon>eudicotyledons</taxon>
        <taxon>Gunneridae</taxon>
        <taxon>Pentapetalae</taxon>
        <taxon>rosids</taxon>
        <taxon>fabids</taxon>
        <taxon>Malpighiales</taxon>
        <taxon>Salicaceae</taxon>
        <taxon>Saliceae</taxon>
        <taxon>Populus</taxon>
    </lineage>
</organism>
<evidence type="ECO:0000313" key="10">
    <source>
        <dbReference type="Proteomes" id="UP001164929"/>
    </source>
</evidence>
<keyword evidence="10" id="KW-1185">Reference proteome</keyword>
<dbReference type="Pfam" id="PF25079">
    <property type="entry name" value="COB_C"/>
    <property type="match status" value="1"/>
</dbReference>
<accession>A0AAD6Q246</accession>
<evidence type="ECO:0000256" key="3">
    <source>
        <dbReference type="ARBA" id="ARBA00022622"/>
    </source>
</evidence>
<evidence type="ECO:0000256" key="4">
    <source>
        <dbReference type="ARBA" id="ARBA00022729"/>
    </source>
</evidence>
<comment type="subcellular location">
    <subcellularLocation>
        <location evidence="1">Cell membrane</location>
        <topology evidence="1">Lipid-anchor</topology>
        <topology evidence="1">GPI-anchor</topology>
    </subcellularLocation>
</comment>
<comment type="similarity">
    <text evidence="2">Belongs to the COBRA family.</text>
</comment>
<dbReference type="InterPro" id="IPR056900">
    <property type="entry name" value="COB_C"/>
</dbReference>
<proteinExistence type="inferred from homology"/>
<gene>
    <name evidence="9" type="ORF">NC653_028457</name>
</gene>
<reference evidence="9" key="1">
    <citation type="journal article" date="2023" name="Mol. Ecol. Resour.">
        <title>Chromosome-level genome assembly of a triploid poplar Populus alba 'Berolinensis'.</title>
        <authorList>
            <person name="Chen S."/>
            <person name="Yu Y."/>
            <person name="Wang X."/>
            <person name="Wang S."/>
            <person name="Zhang T."/>
            <person name="Zhou Y."/>
            <person name="He R."/>
            <person name="Meng N."/>
            <person name="Wang Y."/>
            <person name="Liu W."/>
            <person name="Liu Z."/>
            <person name="Liu J."/>
            <person name="Guo Q."/>
            <person name="Huang H."/>
            <person name="Sederoff R.R."/>
            <person name="Wang G."/>
            <person name="Qu G."/>
            <person name="Chen S."/>
        </authorList>
    </citation>
    <scope>NUCLEOTIDE SEQUENCE</scope>
    <source>
        <strain evidence="9">SC-2020</strain>
    </source>
</reference>
<dbReference type="EMBL" id="JAQIZT010000012">
    <property type="protein sequence ID" value="KAJ6976344.1"/>
    <property type="molecule type" value="Genomic_DNA"/>
</dbReference>
<evidence type="ECO:0000259" key="8">
    <source>
        <dbReference type="Pfam" id="PF25079"/>
    </source>
</evidence>
<name>A0AAD6Q246_9ROSI</name>
<feature type="transmembrane region" description="Helical" evidence="7">
    <location>
        <begin position="170"/>
        <end position="188"/>
    </location>
</feature>
<feature type="domain" description="COBRA C-terminal" evidence="8">
    <location>
        <begin position="97"/>
        <end position="157"/>
    </location>
</feature>
<dbReference type="PANTHER" id="PTHR31673">
    <property type="entry name" value="PROTEIN COBRA"/>
    <property type="match status" value="1"/>
</dbReference>
<comment type="caution">
    <text evidence="9">The sequence shown here is derived from an EMBL/GenBank/DDBJ whole genome shotgun (WGS) entry which is preliminary data.</text>
</comment>
<dbReference type="GO" id="GO:0052324">
    <property type="term" value="P:plant-type cell wall cellulose biosynthetic process"/>
    <property type="evidence" value="ECO:0007669"/>
    <property type="project" value="TreeGrafter"/>
</dbReference>
<evidence type="ECO:0000256" key="2">
    <source>
        <dbReference type="ARBA" id="ARBA00005507"/>
    </source>
</evidence>
<protein>
    <recommendedName>
        <fullName evidence="8">COBRA C-terminal domain-containing protein</fullName>
    </recommendedName>
</protein>
<keyword evidence="5" id="KW-0325">Glycoprotein</keyword>
<dbReference type="GO" id="GO:0098552">
    <property type="term" value="C:side of membrane"/>
    <property type="evidence" value="ECO:0007669"/>
    <property type="project" value="UniProtKB-KW"/>
</dbReference>
<keyword evidence="6" id="KW-0449">Lipoprotein</keyword>
<keyword evidence="7" id="KW-0812">Transmembrane</keyword>